<comment type="caution">
    <text evidence="1">The sequence shown here is derived from an EMBL/GenBank/DDBJ whole genome shotgun (WGS) entry which is preliminary data.</text>
</comment>
<accession>A0A7Z0BTE9</accession>
<organism evidence="1 2">
    <name type="scientific">Novosphingobium marinum</name>
    <dbReference type="NCBI Taxonomy" id="1514948"/>
    <lineage>
        <taxon>Bacteria</taxon>
        <taxon>Pseudomonadati</taxon>
        <taxon>Pseudomonadota</taxon>
        <taxon>Alphaproteobacteria</taxon>
        <taxon>Sphingomonadales</taxon>
        <taxon>Sphingomonadaceae</taxon>
        <taxon>Novosphingobium</taxon>
    </lineage>
</organism>
<gene>
    <name evidence="1" type="ORF">FHS75_002260</name>
</gene>
<reference evidence="1 2" key="1">
    <citation type="submission" date="2020-07" db="EMBL/GenBank/DDBJ databases">
        <title>Genomic Encyclopedia of Type Strains, Phase IV (KMG-IV): sequencing the most valuable type-strain genomes for metagenomic binning, comparative biology and taxonomic classification.</title>
        <authorList>
            <person name="Goeker M."/>
        </authorList>
    </citation>
    <scope>NUCLEOTIDE SEQUENCE [LARGE SCALE GENOMIC DNA]</scope>
    <source>
        <strain evidence="1 2">DSM 29043</strain>
    </source>
</reference>
<proteinExistence type="predicted"/>
<dbReference type="EMBL" id="JACBZF010000003">
    <property type="protein sequence ID" value="NYH95931.1"/>
    <property type="molecule type" value="Genomic_DNA"/>
</dbReference>
<evidence type="ECO:0000313" key="1">
    <source>
        <dbReference type="EMBL" id="NYH95931.1"/>
    </source>
</evidence>
<evidence type="ECO:0000313" key="2">
    <source>
        <dbReference type="Proteomes" id="UP000522081"/>
    </source>
</evidence>
<keyword evidence="2" id="KW-1185">Reference proteome</keyword>
<dbReference type="RefSeq" id="WP_179407748.1">
    <property type="nucleotide sequence ID" value="NZ_BMGF01000003.1"/>
</dbReference>
<dbReference type="AlphaFoldDB" id="A0A7Z0BTE9"/>
<dbReference type="Proteomes" id="UP000522081">
    <property type="component" value="Unassembled WGS sequence"/>
</dbReference>
<protein>
    <submittedName>
        <fullName evidence="1">Uncharacterized protein</fullName>
    </submittedName>
</protein>
<name>A0A7Z0BTE9_9SPHN</name>
<sequence length="69" mass="8011">MQTYTLIYPQDRRGEAKKIEFNAEDPSSALRIAQDEAPERSAELWEGTKKICTLHRRMIGTDDLWTVTK</sequence>